<dbReference type="PANTHER" id="PTHR16166:SF141">
    <property type="entry name" value="INTERMEMBRANE LIPID TRANSFER PROTEIN VPS13D"/>
    <property type="match status" value="1"/>
</dbReference>
<dbReference type="PANTHER" id="PTHR16166">
    <property type="entry name" value="VACUOLAR PROTEIN SORTING-ASSOCIATED PROTEIN VPS13"/>
    <property type="match status" value="1"/>
</dbReference>
<comment type="caution">
    <text evidence="3">The sequence shown here is derived from an EMBL/GenBank/DDBJ whole genome shotgun (WGS) entry which is preliminary data.</text>
</comment>
<organism evidence="3 4">
    <name type="scientific">Eschrichtius robustus</name>
    <name type="common">California gray whale</name>
    <name type="synonym">Eschrichtius gibbosus</name>
    <dbReference type="NCBI Taxonomy" id="9764"/>
    <lineage>
        <taxon>Eukaryota</taxon>
        <taxon>Metazoa</taxon>
        <taxon>Chordata</taxon>
        <taxon>Craniata</taxon>
        <taxon>Vertebrata</taxon>
        <taxon>Euteleostomi</taxon>
        <taxon>Mammalia</taxon>
        <taxon>Eutheria</taxon>
        <taxon>Laurasiatheria</taxon>
        <taxon>Artiodactyla</taxon>
        <taxon>Whippomorpha</taxon>
        <taxon>Cetacea</taxon>
        <taxon>Mysticeti</taxon>
        <taxon>Eschrichtiidae</taxon>
        <taxon>Eschrichtius</taxon>
    </lineage>
</organism>
<dbReference type="GO" id="GO:0007005">
    <property type="term" value="P:mitochondrion organization"/>
    <property type="evidence" value="ECO:0007669"/>
    <property type="project" value="TreeGrafter"/>
</dbReference>
<evidence type="ECO:0000313" key="3">
    <source>
        <dbReference type="EMBL" id="KAJ8780766.1"/>
    </source>
</evidence>
<dbReference type="Pfam" id="PF12624">
    <property type="entry name" value="VPS13_N"/>
    <property type="match status" value="2"/>
</dbReference>
<feature type="domain" description="Chorein N-terminal" evidence="2">
    <location>
        <begin position="1"/>
        <end position="63"/>
    </location>
</feature>
<dbReference type="InterPro" id="IPR026854">
    <property type="entry name" value="VPS13_N"/>
</dbReference>
<keyword evidence="4" id="KW-1185">Reference proteome</keyword>
<sequence length="227" mass="25788">MLEGLVAWVLNTYLGKYVNNLNTDQLSVALLKGAVELENLPLKKDALKELELPFEVKAGLIGKNERQQKGESYWYSVTASVVTRIVENIELKIQDVHLRFEDGITNPSHPFAFGVCIKNVSMQNAVNEPVQKSMRKKQLDVAEFSIYWDVDCTLLGDLPQVELQEAMDKSKESRNHHYILEPVCASALLKRNCSKEPLRSRHTPRIECDIHLETIPLKLSQVPCFSL</sequence>
<evidence type="ECO:0000256" key="1">
    <source>
        <dbReference type="ARBA" id="ARBA00022448"/>
    </source>
</evidence>
<dbReference type="InterPro" id="IPR026847">
    <property type="entry name" value="VPS13"/>
</dbReference>
<reference evidence="3 4" key="1">
    <citation type="submission" date="2022-11" db="EMBL/GenBank/DDBJ databases">
        <title>Whole genome sequence of Eschrichtius robustus ER-17-0199.</title>
        <authorList>
            <person name="Bruniche-Olsen A."/>
            <person name="Black A.N."/>
            <person name="Fields C.J."/>
            <person name="Walden K."/>
            <person name="Dewoody J.A."/>
        </authorList>
    </citation>
    <scope>NUCLEOTIDE SEQUENCE [LARGE SCALE GENOMIC DNA]</scope>
    <source>
        <strain evidence="3">ER-17-0199</strain>
        <tissue evidence="3">Blubber</tissue>
    </source>
</reference>
<keyword evidence="1" id="KW-0813">Transport</keyword>
<evidence type="ECO:0000259" key="2">
    <source>
        <dbReference type="Pfam" id="PF12624"/>
    </source>
</evidence>
<evidence type="ECO:0000313" key="4">
    <source>
        <dbReference type="Proteomes" id="UP001159641"/>
    </source>
</evidence>
<protein>
    <recommendedName>
        <fullName evidence="2">Chorein N-terminal domain-containing protein</fullName>
    </recommendedName>
</protein>
<dbReference type="GO" id="GO:0006623">
    <property type="term" value="P:protein targeting to vacuole"/>
    <property type="evidence" value="ECO:0007669"/>
    <property type="project" value="TreeGrafter"/>
</dbReference>
<feature type="domain" description="Chorein N-terminal" evidence="2">
    <location>
        <begin position="74"/>
        <end position="222"/>
    </location>
</feature>
<name>A0AB34GMH7_ESCRO</name>
<dbReference type="EMBL" id="JAIQCJ010002152">
    <property type="protein sequence ID" value="KAJ8780766.1"/>
    <property type="molecule type" value="Genomic_DNA"/>
</dbReference>
<proteinExistence type="predicted"/>
<dbReference type="AlphaFoldDB" id="A0AB34GMH7"/>
<accession>A0AB34GMH7</accession>
<dbReference type="GO" id="GO:0045053">
    <property type="term" value="P:protein retention in Golgi apparatus"/>
    <property type="evidence" value="ECO:0007669"/>
    <property type="project" value="TreeGrafter"/>
</dbReference>
<gene>
    <name evidence="3" type="ORF">J1605_000809</name>
</gene>
<dbReference type="Proteomes" id="UP001159641">
    <property type="component" value="Unassembled WGS sequence"/>
</dbReference>